<evidence type="ECO:0000313" key="2">
    <source>
        <dbReference type="EMBL" id="MDQ0440453.1"/>
    </source>
</evidence>
<keyword evidence="2" id="KW-0808">Transferase</keyword>
<proteinExistence type="predicted"/>
<protein>
    <submittedName>
        <fullName evidence="2">Transaldolase</fullName>
        <ecNumber evidence="2">2.2.1.2</ecNumber>
    </submittedName>
</protein>
<evidence type="ECO:0000256" key="1">
    <source>
        <dbReference type="ARBA" id="ARBA00023270"/>
    </source>
</evidence>
<dbReference type="InterPro" id="IPR013785">
    <property type="entry name" value="Aldolase_TIM"/>
</dbReference>
<dbReference type="PROSITE" id="PS00958">
    <property type="entry name" value="TRANSALDOLASE_2"/>
    <property type="match status" value="1"/>
</dbReference>
<dbReference type="EMBL" id="JAUSVO010000008">
    <property type="protein sequence ID" value="MDQ0440453.1"/>
    <property type="molecule type" value="Genomic_DNA"/>
</dbReference>
<reference evidence="2 3" key="1">
    <citation type="submission" date="2023-07" db="EMBL/GenBank/DDBJ databases">
        <title>Genomic Encyclopedia of Type Strains, Phase IV (KMG-IV): sequencing the most valuable type-strain genomes for metagenomic binning, comparative biology and taxonomic classification.</title>
        <authorList>
            <person name="Goeker M."/>
        </authorList>
    </citation>
    <scope>NUCLEOTIDE SEQUENCE [LARGE SCALE GENOMIC DNA]</scope>
    <source>
        <strain evidence="2 3">B6-8</strain>
    </source>
</reference>
<gene>
    <name evidence="2" type="ORF">QO014_004868</name>
</gene>
<keyword evidence="3" id="KW-1185">Reference proteome</keyword>
<dbReference type="GO" id="GO:0004801">
    <property type="term" value="F:transaldolase activity"/>
    <property type="evidence" value="ECO:0007669"/>
    <property type="project" value="UniProtKB-EC"/>
</dbReference>
<dbReference type="SUPFAM" id="SSF51569">
    <property type="entry name" value="Aldolase"/>
    <property type="match status" value="1"/>
</dbReference>
<dbReference type="InterPro" id="IPR018225">
    <property type="entry name" value="Transaldolase_AS"/>
</dbReference>
<accession>A0ABU0HDQ1</accession>
<dbReference type="InterPro" id="IPR001585">
    <property type="entry name" value="TAL/FSA"/>
</dbReference>
<organism evidence="2 3">
    <name type="scientific">Kaistia dalseonensis</name>
    <dbReference type="NCBI Taxonomy" id="410840"/>
    <lineage>
        <taxon>Bacteria</taxon>
        <taxon>Pseudomonadati</taxon>
        <taxon>Pseudomonadota</taxon>
        <taxon>Alphaproteobacteria</taxon>
        <taxon>Hyphomicrobiales</taxon>
        <taxon>Kaistiaceae</taxon>
        <taxon>Kaistia</taxon>
    </lineage>
</organism>
<name>A0ABU0HDQ1_9HYPH</name>
<comment type="caution">
    <text evidence="2">The sequence shown here is derived from an EMBL/GenBank/DDBJ whole genome shotgun (WGS) entry which is preliminary data.</text>
</comment>
<dbReference type="Proteomes" id="UP001241603">
    <property type="component" value="Unassembled WGS sequence"/>
</dbReference>
<dbReference type="PANTHER" id="PTHR10683:SF40">
    <property type="entry name" value="FRUCTOSE-6-PHOSPHATE ALDOLASE 1-RELATED"/>
    <property type="match status" value="1"/>
</dbReference>
<sequence length="225" mass="23892">MSIESNRGRLRLFLDTADRDALERWLPTGLFHGVTTNPTILAASGVACTIPAIADLAATLFAFGVAEMQAQSWGRSTETLLRHGRLIAGIDPRMTVKVPITRDGIVAASMLKQEGIRVTLTAVYTAHQALSAAAIGADYAAPYLGRMNDAGRDGYGEIAAMQEIVRANGGAMRILVASVRETSDLVRLARIGVDTFTFSPTIATGLFAEPLTDAAAEVFERAVGD</sequence>
<dbReference type="Pfam" id="PF00923">
    <property type="entry name" value="TAL_FSA"/>
    <property type="match status" value="1"/>
</dbReference>
<evidence type="ECO:0000313" key="3">
    <source>
        <dbReference type="Proteomes" id="UP001241603"/>
    </source>
</evidence>
<dbReference type="Gene3D" id="3.20.20.70">
    <property type="entry name" value="Aldolase class I"/>
    <property type="match status" value="1"/>
</dbReference>
<dbReference type="PANTHER" id="PTHR10683">
    <property type="entry name" value="TRANSALDOLASE"/>
    <property type="match status" value="1"/>
</dbReference>
<dbReference type="EC" id="2.2.1.2" evidence="2"/>
<dbReference type="PROSITE" id="PS01054">
    <property type="entry name" value="TRANSALDOLASE_1"/>
    <property type="match status" value="1"/>
</dbReference>
<dbReference type="RefSeq" id="WP_266351333.1">
    <property type="nucleotide sequence ID" value="NZ_JAPKNG010000008.1"/>
</dbReference>
<keyword evidence="1" id="KW-0704">Schiff base</keyword>